<accession>A0A6A6UIN8</accession>
<dbReference type="GO" id="GO:0005524">
    <property type="term" value="F:ATP binding"/>
    <property type="evidence" value="ECO:0007669"/>
    <property type="project" value="UniProtKB-KW"/>
</dbReference>
<feature type="compositionally biased region" description="Polar residues" evidence="6">
    <location>
        <begin position="576"/>
        <end position="585"/>
    </location>
</feature>
<evidence type="ECO:0000256" key="5">
    <source>
        <dbReference type="ARBA" id="ARBA00022840"/>
    </source>
</evidence>
<evidence type="ECO:0000313" key="8">
    <source>
        <dbReference type="EMBL" id="KAF2672069.1"/>
    </source>
</evidence>
<feature type="compositionally biased region" description="Basic and acidic residues" evidence="6">
    <location>
        <begin position="620"/>
        <end position="630"/>
    </location>
</feature>
<dbReference type="Pfam" id="PF00069">
    <property type="entry name" value="Pkinase"/>
    <property type="match status" value="1"/>
</dbReference>
<dbReference type="Proteomes" id="UP000799302">
    <property type="component" value="Unassembled WGS sequence"/>
</dbReference>
<dbReference type="Gene3D" id="1.10.510.10">
    <property type="entry name" value="Transferase(Phosphotransferase) domain 1"/>
    <property type="match status" value="1"/>
</dbReference>
<evidence type="ECO:0000256" key="4">
    <source>
        <dbReference type="ARBA" id="ARBA00022777"/>
    </source>
</evidence>
<keyword evidence="3" id="KW-0547">Nucleotide-binding</keyword>
<feature type="domain" description="Protein kinase" evidence="7">
    <location>
        <begin position="18"/>
        <end position="281"/>
    </location>
</feature>
<keyword evidence="9" id="KW-1185">Reference proteome</keyword>
<evidence type="ECO:0000256" key="6">
    <source>
        <dbReference type="SAM" id="MobiDB-lite"/>
    </source>
</evidence>
<dbReference type="InterPro" id="IPR011009">
    <property type="entry name" value="Kinase-like_dom_sf"/>
</dbReference>
<reference evidence="8" key="1">
    <citation type="journal article" date="2020" name="Stud. Mycol.">
        <title>101 Dothideomycetes genomes: a test case for predicting lifestyles and emergence of pathogens.</title>
        <authorList>
            <person name="Haridas S."/>
            <person name="Albert R."/>
            <person name="Binder M."/>
            <person name="Bloem J."/>
            <person name="Labutti K."/>
            <person name="Salamov A."/>
            <person name="Andreopoulos B."/>
            <person name="Baker S."/>
            <person name="Barry K."/>
            <person name="Bills G."/>
            <person name="Bluhm B."/>
            <person name="Cannon C."/>
            <person name="Castanera R."/>
            <person name="Culley D."/>
            <person name="Daum C."/>
            <person name="Ezra D."/>
            <person name="Gonzalez J."/>
            <person name="Henrissat B."/>
            <person name="Kuo A."/>
            <person name="Liang C."/>
            <person name="Lipzen A."/>
            <person name="Lutzoni F."/>
            <person name="Magnuson J."/>
            <person name="Mondo S."/>
            <person name="Nolan M."/>
            <person name="Ohm R."/>
            <person name="Pangilinan J."/>
            <person name="Park H.-J."/>
            <person name="Ramirez L."/>
            <person name="Alfaro M."/>
            <person name="Sun H."/>
            <person name="Tritt A."/>
            <person name="Yoshinaga Y."/>
            <person name="Zwiers L.-H."/>
            <person name="Turgeon B."/>
            <person name="Goodwin S."/>
            <person name="Spatafora J."/>
            <person name="Crous P."/>
            <person name="Grigoriev I."/>
        </authorList>
    </citation>
    <scope>NUCLEOTIDE SEQUENCE</scope>
    <source>
        <strain evidence="8">CBS 115976</strain>
    </source>
</reference>
<dbReference type="GO" id="GO:0004674">
    <property type="term" value="F:protein serine/threonine kinase activity"/>
    <property type="evidence" value="ECO:0007669"/>
    <property type="project" value="UniProtKB-KW"/>
</dbReference>
<dbReference type="SUPFAM" id="SSF56112">
    <property type="entry name" value="Protein kinase-like (PK-like)"/>
    <property type="match status" value="1"/>
</dbReference>
<dbReference type="AlphaFoldDB" id="A0A6A6UIN8"/>
<organism evidence="8 9">
    <name type="scientific">Microthyrium microscopicum</name>
    <dbReference type="NCBI Taxonomy" id="703497"/>
    <lineage>
        <taxon>Eukaryota</taxon>
        <taxon>Fungi</taxon>
        <taxon>Dikarya</taxon>
        <taxon>Ascomycota</taxon>
        <taxon>Pezizomycotina</taxon>
        <taxon>Dothideomycetes</taxon>
        <taxon>Dothideomycetes incertae sedis</taxon>
        <taxon>Microthyriales</taxon>
        <taxon>Microthyriaceae</taxon>
        <taxon>Microthyrium</taxon>
    </lineage>
</organism>
<keyword evidence="4 8" id="KW-0418">Kinase</keyword>
<protein>
    <submittedName>
        <fullName evidence="8">Kinase-like protein</fullName>
    </submittedName>
</protein>
<feature type="region of interest" description="Disordered" evidence="6">
    <location>
        <begin position="485"/>
        <end position="505"/>
    </location>
</feature>
<dbReference type="GO" id="GO:0005634">
    <property type="term" value="C:nucleus"/>
    <property type="evidence" value="ECO:0007669"/>
    <property type="project" value="TreeGrafter"/>
</dbReference>
<evidence type="ECO:0000256" key="2">
    <source>
        <dbReference type="ARBA" id="ARBA00022679"/>
    </source>
</evidence>
<dbReference type="EMBL" id="MU004232">
    <property type="protein sequence ID" value="KAF2672069.1"/>
    <property type="molecule type" value="Genomic_DNA"/>
</dbReference>
<proteinExistence type="predicted"/>
<evidence type="ECO:0000256" key="1">
    <source>
        <dbReference type="ARBA" id="ARBA00022527"/>
    </source>
</evidence>
<keyword evidence="1" id="KW-0723">Serine/threonine-protein kinase</keyword>
<keyword evidence="5" id="KW-0067">ATP-binding</keyword>
<dbReference type="InterPro" id="IPR000719">
    <property type="entry name" value="Prot_kinase_dom"/>
</dbReference>
<dbReference type="FunFam" id="1.10.510.10:FF:000693">
    <property type="entry name" value="Serine/threonine protein kinase, putative"/>
    <property type="match status" value="1"/>
</dbReference>
<dbReference type="PANTHER" id="PTHR24345:SF91">
    <property type="entry name" value="SERINE_THREONINE-PROTEIN KINASE PLK4"/>
    <property type="match status" value="1"/>
</dbReference>
<gene>
    <name evidence="8" type="ORF">BT63DRAFT_411380</name>
</gene>
<dbReference type="PROSITE" id="PS50011">
    <property type="entry name" value="PROTEIN_KINASE_DOM"/>
    <property type="match status" value="1"/>
</dbReference>
<sequence>MDCMRNHFTDGVLLDGRYTTICPLNHGSFGLVFKAQDVITGDQVALKCLTKPAAAAKVASSVSVDDRSEELAIHRLIGNHPNIVNLLNHFETEHHVYLVLEYCQNGDLYEAIRIGRGPGQTDNIRESMLQLIDAVEHMHQNGVYHRDIKPENIFLSQTGTVKLGDFGLATKDDISFESAVGSDRYMAPEQMDPSEGGYSPAKADVWAIGICLLNILFSRNPFATPTLSDPLFADFASDRQTLFDVFPNMSQDTFDVLVHCLAMDPANRSLELAKEAIMRAISFTTDDESLDEFCAAPVVIATANREPLRTPSISSPQIDQGGAFPWAKALAMTDSARQLSTVFDDIEFDDAIFPSSLSKPVYTTEQNNSLVSFVDSGLGLSVKSSNMSLDPVKTGGSKPVPISGSLPATAARPISSLAAIFGKKGDYQSKSWSDIWDEDFEEENAAHAQAEQDVDDFFRRTSMDSLASSSNGSDTPRVGLAELVNPEAVNNSRVRTPEHNNADNQVSEHTGFLFEDLNESMAVQTPGPLSADKYSPPSKRSILDKWSALGDRRRAPDAPFKDTPTKAESRDATEAFSLTLTTPPNKRSRPTPPHKGINWNLWGQAAPRTLTTGLGAFSPETKKQWSKSKDWRHEKSFHGAMEADRGRPFEWVWRTDSPHRVF</sequence>
<evidence type="ECO:0000259" key="7">
    <source>
        <dbReference type="PROSITE" id="PS50011"/>
    </source>
</evidence>
<name>A0A6A6UIN8_9PEZI</name>
<keyword evidence="2" id="KW-0808">Transferase</keyword>
<dbReference type="InterPro" id="IPR008271">
    <property type="entry name" value="Ser/Thr_kinase_AS"/>
</dbReference>
<dbReference type="CDD" id="cd13993">
    <property type="entry name" value="STKc_Pat1_like"/>
    <property type="match status" value="1"/>
</dbReference>
<dbReference type="OrthoDB" id="4062651at2759"/>
<feature type="region of interest" description="Disordered" evidence="6">
    <location>
        <begin position="546"/>
        <end position="600"/>
    </location>
</feature>
<evidence type="ECO:0000256" key="3">
    <source>
        <dbReference type="ARBA" id="ARBA00022741"/>
    </source>
</evidence>
<dbReference type="PROSITE" id="PS00108">
    <property type="entry name" value="PROTEIN_KINASE_ST"/>
    <property type="match status" value="1"/>
</dbReference>
<feature type="compositionally biased region" description="Basic and acidic residues" evidence="6">
    <location>
        <begin position="550"/>
        <end position="573"/>
    </location>
</feature>
<dbReference type="PANTHER" id="PTHR24345">
    <property type="entry name" value="SERINE/THREONINE-PROTEIN KINASE PLK"/>
    <property type="match status" value="1"/>
</dbReference>
<evidence type="ECO:0000313" key="9">
    <source>
        <dbReference type="Proteomes" id="UP000799302"/>
    </source>
</evidence>
<feature type="region of interest" description="Disordered" evidence="6">
    <location>
        <begin position="611"/>
        <end position="630"/>
    </location>
</feature>
<dbReference type="SMART" id="SM00220">
    <property type="entry name" value="S_TKc"/>
    <property type="match status" value="1"/>
</dbReference>